<dbReference type="Proteomes" id="UP000789390">
    <property type="component" value="Unassembled WGS sequence"/>
</dbReference>
<accession>A0A8J2W944</accession>
<dbReference type="InterPro" id="IPR021475">
    <property type="entry name" value="Pants/Emi1-like"/>
</dbReference>
<evidence type="ECO:0000256" key="2">
    <source>
        <dbReference type="ARBA" id="ARBA00043942"/>
    </source>
</evidence>
<keyword evidence="6" id="KW-1185">Reference proteome</keyword>
<organism evidence="5 6">
    <name type="scientific">Daphnia galeata</name>
    <dbReference type="NCBI Taxonomy" id="27404"/>
    <lineage>
        <taxon>Eukaryota</taxon>
        <taxon>Metazoa</taxon>
        <taxon>Ecdysozoa</taxon>
        <taxon>Arthropoda</taxon>
        <taxon>Crustacea</taxon>
        <taxon>Branchiopoda</taxon>
        <taxon>Diplostraca</taxon>
        <taxon>Cladocera</taxon>
        <taxon>Anomopoda</taxon>
        <taxon>Daphniidae</taxon>
        <taxon>Daphnia</taxon>
    </lineage>
</organism>
<evidence type="ECO:0000256" key="1">
    <source>
        <dbReference type="ARBA" id="ARBA00006412"/>
    </source>
</evidence>
<evidence type="ECO:0000313" key="5">
    <source>
        <dbReference type="EMBL" id="CAH0109531.1"/>
    </source>
</evidence>
<evidence type="ECO:0000256" key="3">
    <source>
        <dbReference type="ARBA" id="ARBA00044072"/>
    </source>
</evidence>
<dbReference type="AlphaFoldDB" id="A0A8J2W944"/>
<reference evidence="5" key="1">
    <citation type="submission" date="2021-11" db="EMBL/GenBank/DDBJ databases">
        <authorList>
            <person name="Schell T."/>
        </authorList>
    </citation>
    <scope>NUCLEOTIDE SEQUENCE</scope>
    <source>
        <strain evidence="5">M5</strain>
    </source>
</reference>
<evidence type="ECO:0000256" key="4">
    <source>
        <dbReference type="ARBA" id="ARBA00044235"/>
    </source>
</evidence>
<dbReference type="GO" id="GO:0043083">
    <property type="term" value="C:synaptic cleft"/>
    <property type="evidence" value="ECO:0007669"/>
    <property type="project" value="UniProtKB-SubCell"/>
</dbReference>
<dbReference type="OrthoDB" id="5946508at2759"/>
<dbReference type="Pfam" id="PF11326">
    <property type="entry name" value="PANTS-like"/>
    <property type="match status" value="1"/>
</dbReference>
<comment type="similarity">
    <text evidence="1">Belongs to the UPF0545 family.</text>
</comment>
<name>A0A8J2W944_9CRUS</name>
<comment type="caution">
    <text evidence="5">The sequence shown here is derived from an EMBL/GenBank/DDBJ whole genome shotgun (WGS) entry which is preliminary data.</text>
</comment>
<proteinExistence type="inferred from homology"/>
<dbReference type="EMBL" id="CAKKLH010000292">
    <property type="protein sequence ID" value="CAH0109531.1"/>
    <property type="molecule type" value="Genomic_DNA"/>
</dbReference>
<dbReference type="PANTHER" id="PTHR28052">
    <property type="entry name" value="UPF0545 PROTEIN C22ORF39"/>
    <property type="match status" value="1"/>
</dbReference>
<sequence length="140" mass="17069">MSEAKENPIKHVDEKDIPNVWLVRPCESYNDEYSECKSIKGRFHQYFIHGENLDCTQWYTDFENCMKYRLQKDVTALQEVINSESKRRYERLAPHYYNDVWKHRENPPEDWNKPLPTKMQEEYKNSYLDHKARTYKPSQS</sequence>
<comment type="subcellular location">
    <subcellularLocation>
        <location evidence="2">Synaptic cleft</location>
    </subcellularLocation>
</comment>
<protein>
    <recommendedName>
        <fullName evidence="3">Synaptic plasticity regulator PANTS</fullName>
    </recommendedName>
    <alternativeName>
        <fullName evidence="4">Plasticity-associated neural transcript short</fullName>
    </alternativeName>
</protein>
<gene>
    <name evidence="5" type="ORF">DGAL_LOCUS13011</name>
</gene>
<evidence type="ECO:0000313" key="6">
    <source>
        <dbReference type="Proteomes" id="UP000789390"/>
    </source>
</evidence>
<dbReference type="PANTHER" id="PTHR28052:SF1">
    <property type="entry name" value="UPF0545 PROTEIN C22ORF39"/>
    <property type="match status" value="1"/>
</dbReference>